<evidence type="ECO:0000256" key="4">
    <source>
        <dbReference type="ARBA" id="ARBA00023163"/>
    </source>
</evidence>
<dbReference type="STRING" id="303698.A0A1V6SMS4"/>
<dbReference type="GO" id="GO:0005634">
    <property type="term" value="C:nucleus"/>
    <property type="evidence" value="ECO:0007669"/>
    <property type="project" value="UniProtKB-SubCell"/>
</dbReference>
<name>A0A1V6SMS4_9EURO</name>
<dbReference type="PANTHER" id="PTHR37534">
    <property type="entry name" value="TRANSCRIPTIONAL ACTIVATOR PROTEIN UGA3"/>
    <property type="match status" value="1"/>
</dbReference>
<keyword evidence="3" id="KW-0238">DNA-binding</keyword>
<evidence type="ECO:0000256" key="2">
    <source>
        <dbReference type="ARBA" id="ARBA00023015"/>
    </source>
</evidence>
<dbReference type="EMBL" id="MLKD01000029">
    <property type="protein sequence ID" value="OQE15266.1"/>
    <property type="molecule type" value="Genomic_DNA"/>
</dbReference>
<dbReference type="GO" id="GO:0045944">
    <property type="term" value="P:positive regulation of transcription by RNA polymerase II"/>
    <property type="evidence" value="ECO:0007669"/>
    <property type="project" value="TreeGrafter"/>
</dbReference>
<protein>
    <recommendedName>
        <fullName evidence="7">Zn(2)-C6 fungal-type domain-containing protein</fullName>
    </recommendedName>
</protein>
<dbReference type="AlphaFoldDB" id="A0A1V6SMS4"/>
<evidence type="ECO:0000313" key="9">
    <source>
        <dbReference type="Proteomes" id="UP000191285"/>
    </source>
</evidence>
<dbReference type="CDD" id="cd00067">
    <property type="entry name" value="GAL4"/>
    <property type="match status" value="1"/>
</dbReference>
<comment type="caution">
    <text evidence="8">The sequence shown here is derived from an EMBL/GenBank/DDBJ whole genome shotgun (WGS) entry which is preliminary data.</text>
</comment>
<dbReference type="GO" id="GO:0008270">
    <property type="term" value="F:zinc ion binding"/>
    <property type="evidence" value="ECO:0007669"/>
    <property type="project" value="InterPro"/>
</dbReference>
<dbReference type="Pfam" id="PF11951">
    <property type="entry name" value="Fungal_trans_2"/>
    <property type="match status" value="1"/>
</dbReference>
<dbReference type="SMART" id="SM00066">
    <property type="entry name" value="GAL4"/>
    <property type="match status" value="1"/>
</dbReference>
<feature type="domain" description="Zn(2)-C6 fungal-type" evidence="7">
    <location>
        <begin position="22"/>
        <end position="52"/>
    </location>
</feature>
<evidence type="ECO:0000256" key="3">
    <source>
        <dbReference type="ARBA" id="ARBA00023125"/>
    </source>
</evidence>
<gene>
    <name evidence="8" type="ORF">PENSTE_c029G03707</name>
</gene>
<reference evidence="9" key="1">
    <citation type="journal article" date="2017" name="Nat. Microbiol.">
        <title>Global analysis of biosynthetic gene clusters reveals vast potential of secondary metabolite production in Penicillium species.</title>
        <authorList>
            <person name="Nielsen J.C."/>
            <person name="Grijseels S."/>
            <person name="Prigent S."/>
            <person name="Ji B."/>
            <person name="Dainat J."/>
            <person name="Nielsen K.F."/>
            <person name="Frisvad J.C."/>
            <person name="Workman M."/>
            <person name="Nielsen J."/>
        </authorList>
    </citation>
    <scope>NUCLEOTIDE SEQUENCE [LARGE SCALE GENOMIC DNA]</scope>
    <source>
        <strain evidence="9">IBT 24891</strain>
    </source>
</reference>
<comment type="subcellular location">
    <subcellularLocation>
        <location evidence="1">Nucleus</location>
    </subcellularLocation>
</comment>
<dbReference type="PANTHER" id="PTHR37534:SF3">
    <property type="entry name" value="ZN(II)2CYS6 TRANSCRIPTION FACTOR (EUROFUNG)"/>
    <property type="match status" value="1"/>
</dbReference>
<dbReference type="Gene3D" id="4.10.240.10">
    <property type="entry name" value="Zn(2)-C6 fungal-type DNA-binding domain"/>
    <property type="match status" value="1"/>
</dbReference>
<evidence type="ECO:0000256" key="5">
    <source>
        <dbReference type="ARBA" id="ARBA00023242"/>
    </source>
</evidence>
<dbReference type="Proteomes" id="UP000191285">
    <property type="component" value="Unassembled WGS sequence"/>
</dbReference>
<keyword evidence="2" id="KW-0805">Transcription regulation</keyword>
<evidence type="ECO:0000256" key="6">
    <source>
        <dbReference type="SAM" id="MobiDB-lite"/>
    </source>
</evidence>
<evidence type="ECO:0000313" key="8">
    <source>
        <dbReference type="EMBL" id="OQE15266.1"/>
    </source>
</evidence>
<keyword evidence="9" id="KW-1185">Reference proteome</keyword>
<evidence type="ECO:0000256" key="1">
    <source>
        <dbReference type="ARBA" id="ARBA00004123"/>
    </source>
</evidence>
<dbReference type="GO" id="GO:0000976">
    <property type="term" value="F:transcription cis-regulatory region binding"/>
    <property type="evidence" value="ECO:0007669"/>
    <property type="project" value="TreeGrafter"/>
</dbReference>
<evidence type="ECO:0000259" key="7">
    <source>
        <dbReference type="PROSITE" id="PS50048"/>
    </source>
</evidence>
<dbReference type="PROSITE" id="PS00463">
    <property type="entry name" value="ZN2_CY6_FUNGAL_1"/>
    <property type="match status" value="1"/>
</dbReference>
<dbReference type="OrthoDB" id="5319341at2759"/>
<sequence length="606" mass="68780">MPRTAPRQKRKSRGRGLRATTGCVICKRRHVKCDEVRPQCGPCAKGQRPCIYAADDDSINSITSGPTRMPDMQTPPGPGETVLNQIHEPLQVLVDACDQEHPIYREITHPTTTTRAECETSESVPVGFATPGHSYGYVPSPGTDTSVASTRVAPLSWFELLATDAANANERFLLSPPQQFPRSRTNEIVDDPQNSSNLRPRTLRERESFHAAAFPRNSEIEQRLASQTPDGSSVISDDPLSWSTYAQIPLSDLENYLFSHFVRVSSQWLDLYDPIKHFSTVVPHLALRNIGLMRALLALSARHLSLRSHEQQHLYDYSCTEGDPASEGNAGPDRIDRNLAVQYYYETLHYLNRAMQHPSYARSLEVIATSILISTYEMIDGSNQDWERHLKGVFWIQRFQDNDGESGGLRQAVWWGWLRQDVWVAMRERRRVFSFWQPKKPLAALTAPELATRATYLLAQCVNYISREEQDTSDLARRLERGSELLFLLQEWHDHLPPEYNALPLPSEISTFPPIWVNPSGYAAALQVHSLARILVVLHRPSTGGMEDYRAAQKLLTGMCVHTPHERIALLDLLESCQRRVHWPLNSLRKELELEYAKDAIPDFMS</sequence>
<keyword evidence="4" id="KW-0804">Transcription</keyword>
<dbReference type="InterPro" id="IPR036864">
    <property type="entry name" value="Zn2-C6_fun-type_DNA-bd_sf"/>
</dbReference>
<dbReference type="InterPro" id="IPR021858">
    <property type="entry name" value="Fun_TF"/>
</dbReference>
<dbReference type="SUPFAM" id="SSF57701">
    <property type="entry name" value="Zn2/Cys6 DNA-binding domain"/>
    <property type="match status" value="1"/>
</dbReference>
<dbReference type="Pfam" id="PF00172">
    <property type="entry name" value="Zn_clus"/>
    <property type="match status" value="1"/>
</dbReference>
<proteinExistence type="predicted"/>
<dbReference type="InterPro" id="IPR001138">
    <property type="entry name" value="Zn2Cys6_DnaBD"/>
</dbReference>
<keyword evidence="5" id="KW-0539">Nucleus</keyword>
<feature type="region of interest" description="Disordered" evidence="6">
    <location>
        <begin position="174"/>
        <end position="202"/>
    </location>
</feature>
<dbReference type="PROSITE" id="PS50048">
    <property type="entry name" value="ZN2_CY6_FUNGAL_2"/>
    <property type="match status" value="1"/>
</dbReference>
<organism evidence="8 9">
    <name type="scientific">Penicillium steckii</name>
    <dbReference type="NCBI Taxonomy" id="303698"/>
    <lineage>
        <taxon>Eukaryota</taxon>
        <taxon>Fungi</taxon>
        <taxon>Dikarya</taxon>
        <taxon>Ascomycota</taxon>
        <taxon>Pezizomycotina</taxon>
        <taxon>Eurotiomycetes</taxon>
        <taxon>Eurotiomycetidae</taxon>
        <taxon>Eurotiales</taxon>
        <taxon>Aspergillaceae</taxon>
        <taxon>Penicillium</taxon>
    </lineage>
</organism>
<accession>A0A1V6SMS4</accession>
<dbReference type="GO" id="GO:0000981">
    <property type="term" value="F:DNA-binding transcription factor activity, RNA polymerase II-specific"/>
    <property type="evidence" value="ECO:0007669"/>
    <property type="project" value="InterPro"/>
</dbReference>